<evidence type="ECO:0000256" key="1">
    <source>
        <dbReference type="SAM" id="MobiDB-lite"/>
    </source>
</evidence>
<evidence type="ECO:0000313" key="3">
    <source>
        <dbReference type="EMBL" id="CDF78402.1"/>
    </source>
</evidence>
<name>T2KHS5_FORAG</name>
<feature type="region of interest" description="Disordered" evidence="1">
    <location>
        <begin position="21"/>
        <end position="51"/>
    </location>
</feature>
<evidence type="ECO:0000313" key="4">
    <source>
        <dbReference type="Proteomes" id="UP000016160"/>
    </source>
</evidence>
<feature type="chain" id="PRO_5004602551" evidence="2">
    <location>
        <begin position="22"/>
        <end position="51"/>
    </location>
</feature>
<protein>
    <submittedName>
        <fullName evidence="3">Uncharacterized protein</fullName>
    </submittedName>
</protein>
<feature type="compositionally biased region" description="Polar residues" evidence="1">
    <location>
        <begin position="21"/>
        <end position="32"/>
    </location>
</feature>
<keyword evidence="2" id="KW-0732">Signal</keyword>
<accession>T2KHS5</accession>
<feature type="signal peptide" evidence="2">
    <location>
        <begin position="1"/>
        <end position="21"/>
    </location>
</feature>
<dbReference type="EMBL" id="HG315671">
    <property type="protein sequence ID" value="CDF78402.1"/>
    <property type="molecule type" value="Genomic_DNA"/>
</dbReference>
<dbReference type="PATRIC" id="fig|1347342.6.peg.694"/>
<sequence length="51" mass="5611">MKQLVVSVLLLLVATLVFSQAESDSQEKSAVNETIIEQPAQPENSLAHLYK</sequence>
<dbReference type="STRING" id="1347342.BN863_6900"/>
<proteinExistence type="predicted"/>
<dbReference type="AlphaFoldDB" id="T2KHS5"/>
<reference evidence="3 4" key="1">
    <citation type="journal article" date="2013" name="Appl. Environ. Microbiol.">
        <title>The genome of the alga-associated marine flavobacterium Formosa agariphila KMM 3901T reveals a broad potential for degradation of algal polysaccharides.</title>
        <authorList>
            <person name="Mann A.J."/>
            <person name="Hahnke R.L."/>
            <person name="Huang S."/>
            <person name="Werner J."/>
            <person name="Xing P."/>
            <person name="Barbeyron T."/>
            <person name="Huettel B."/>
            <person name="Stueber K."/>
            <person name="Reinhardt R."/>
            <person name="Harder J."/>
            <person name="Gloeckner F.O."/>
            <person name="Amann R.I."/>
            <person name="Teeling H."/>
        </authorList>
    </citation>
    <scope>NUCLEOTIDE SEQUENCE [LARGE SCALE GENOMIC DNA]</scope>
    <source>
        <strain evidence="4">DSM 15362 / KCTC 12365 / LMG 23005 / KMM 3901</strain>
    </source>
</reference>
<dbReference type="RefSeq" id="WP_158408962.1">
    <property type="nucleotide sequence ID" value="NZ_HG315671.1"/>
</dbReference>
<evidence type="ECO:0000256" key="2">
    <source>
        <dbReference type="SAM" id="SignalP"/>
    </source>
</evidence>
<dbReference type="Proteomes" id="UP000016160">
    <property type="component" value="Chromosome"/>
</dbReference>
<gene>
    <name evidence="3" type="ORF">BN863_6900</name>
</gene>
<dbReference type="HOGENOM" id="CLU_3099084_0_0_10"/>
<organism evidence="3 4">
    <name type="scientific">Formosa agariphila (strain DSM 15362 / KCTC 12365 / LMG 23005 / KMM 3901 / M-2Alg 35-1)</name>
    <dbReference type="NCBI Taxonomy" id="1347342"/>
    <lineage>
        <taxon>Bacteria</taxon>
        <taxon>Pseudomonadati</taxon>
        <taxon>Bacteroidota</taxon>
        <taxon>Flavobacteriia</taxon>
        <taxon>Flavobacteriales</taxon>
        <taxon>Flavobacteriaceae</taxon>
        <taxon>Formosa</taxon>
    </lineage>
</organism>
<keyword evidence="4" id="KW-1185">Reference proteome</keyword>